<evidence type="ECO:0000259" key="5">
    <source>
        <dbReference type="Pfam" id="PF13699"/>
    </source>
</evidence>
<dbReference type="CDD" id="cd00306">
    <property type="entry name" value="Peptidases_S8_S53"/>
    <property type="match status" value="1"/>
</dbReference>
<dbReference type="Proteomes" id="UP000239549">
    <property type="component" value="Unassembled WGS sequence"/>
</dbReference>
<keyword evidence="6" id="KW-0396">Initiation factor</keyword>
<dbReference type="EMBL" id="BFAV01000136">
    <property type="protein sequence ID" value="GBF34313.1"/>
    <property type="molecule type" value="Genomic_DNA"/>
</dbReference>
<evidence type="ECO:0000256" key="2">
    <source>
        <dbReference type="ARBA" id="ARBA00022801"/>
    </source>
</evidence>
<organism evidence="6 7">
    <name type="scientific">Desulfocucumis palustris</name>
    <dbReference type="NCBI Taxonomy" id="1898651"/>
    <lineage>
        <taxon>Bacteria</taxon>
        <taxon>Bacillati</taxon>
        <taxon>Bacillota</taxon>
        <taxon>Clostridia</taxon>
        <taxon>Eubacteriales</taxon>
        <taxon>Desulfocucumaceae</taxon>
        <taxon>Desulfocucumis</taxon>
    </lineage>
</organism>
<feature type="domain" description="Peptidase S8/S53" evidence="4">
    <location>
        <begin position="339"/>
        <end position="611"/>
    </location>
</feature>
<proteinExistence type="predicted"/>
<gene>
    <name evidence="6" type="ORF">DCCM_3425</name>
</gene>
<dbReference type="Gene3D" id="3.40.50.200">
    <property type="entry name" value="Peptidase S8/S53 domain"/>
    <property type="match status" value="1"/>
</dbReference>
<dbReference type="InterPro" id="IPR000209">
    <property type="entry name" value="Peptidase_S8/S53_dom"/>
</dbReference>
<evidence type="ECO:0000259" key="4">
    <source>
        <dbReference type="Pfam" id="PF00082"/>
    </source>
</evidence>
<evidence type="ECO:0000313" key="7">
    <source>
        <dbReference type="Proteomes" id="UP000239549"/>
    </source>
</evidence>
<dbReference type="InterPro" id="IPR025295">
    <property type="entry name" value="eCIS_core_dom"/>
</dbReference>
<evidence type="ECO:0000313" key="6">
    <source>
        <dbReference type="EMBL" id="GBF34313.1"/>
    </source>
</evidence>
<dbReference type="Pfam" id="PF00082">
    <property type="entry name" value="Peptidase_S8"/>
    <property type="match status" value="1"/>
</dbReference>
<dbReference type="GO" id="GO:0003743">
    <property type="term" value="F:translation initiation factor activity"/>
    <property type="evidence" value="ECO:0007669"/>
    <property type="project" value="UniProtKB-KW"/>
</dbReference>
<dbReference type="InterPro" id="IPR015500">
    <property type="entry name" value="Peptidase_S8_subtilisin-rel"/>
</dbReference>
<keyword evidence="2" id="KW-0378">Hydrolase</keyword>
<keyword evidence="6" id="KW-0648">Protein biosynthesis</keyword>
<evidence type="ECO:0000256" key="1">
    <source>
        <dbReference type="ARBA" id="ARBA00022670"/>
    </source>
</evidence>
<dbReference type="Pfam" id="PF13699">
    <property type="entry name" value="eCIS_core"/>
    <property type="match status" value="1"/>
</dbReference>
<name>A0A2L2XF49_9FIRM</name>
<reference evidence="7" key="1">
    <citation type="submission" date="2018-02" db="EMBL/GenBank/DDBJ databases">
        <title>Genome sequence of Desulfocucumis palustris strain NAW-5.</title>
        <authorList>
            <person name="Watanabe M."/>
            <person name="Kojima H."/>
            <person name="Fukui M."/>
        </authorList>
    </citation>
    <scope>NUCLEOTIDE SEQUENCE [LARGE SCALE GENOMIC DNA]</scope>
    <source>
        <strain evidence="7">NAW-5</strain>
    </source>
</reference>
<protein>
    <submittedName>
        <fullName evidence="6">Translation initiation factor 2</fullName>
    </submittedName>
</protein>
<feature type="domain" description="eCIS core" evidence="5">
    <location>
        <begin position="119"/>
        <end position="184"/>
    </location>
</feature>
<keyword evidence="1" id="KW-0645">Protease</keyword>
<evidence type="ECO:0000256" key="3">
    <source>
        <dbReference type="ARBA" id="ARBA00022825"/>
    </source>
</evidence>
<dbReference type="GO" id="GO:0004252">
    <property type="term" value="F:serine-type endopeptidase activity"/>
    <property type="evidence" value="ECO:0007669"/>
    <property type="project" value="InterPro"/>
</dbReference>
<comment type="caution">
    <text evidence="6">The sequence shown here is derived from an EMBL/GenBank/DDBJ whole genome shotgun (WGS) entry which is preliminary data.</text>
</comment>
<dbReference type="PRINTS" id="PR00723">
    <property type="entry name" value="SUBTILISIN"/>
</dbReference>
<dbReference type="InterPro" id="IPR036852">
    <property type="entry name" value="Peptidase_S8/S53_dom_sf"/>
</dbReference>
<sequence>MFSHSPKKDSNKTKAVPIKRDKANMLDPNSLQGVLAEPNCLSSSHSVLQLQRMIGNRAVIQLLRSQIQQQDMVQPTQQMDSEKKELQKRHCPIQAVFEDKYIQKQKDLVLESRENNTDIPDNLITGMEHLSGMDLSDIKVHYNSSKPSGLNALAYTQGSDIHVAPGQEKHLPHKAWHVVQQKQKRVKPIQQINDVAINDDKNLEREADVMGEASLRNEISHPVNVIKNQTPNTDVVQRKWEETDSKDTLKWSEPFGGLRWYYNSKNKKMFYIIEKDRDLTEKDKIYLKKSEKQEFTYEEWINAGWNFGGSYRVFAAKSPSDFLTEDPEFYQYFDKENEDEIVVGVLDTGIAAVSKYLADHLKAAGDFSPKGKGPLSGEEYSTYKKSINDFHGTNVAGQAAYGTNNIKIVDIRGQIGQIGVDNSKNIADGIKWAIETHNAKIITSSLDINWSKKDIQKIVRAHPEVLFLTTGANNNTELKKRNIDIDESNPDNPPVENALLVGGVTLDGKKHPSRGYGEAVDVMVPSGSSDDRERALNLHMPTKAMAKLIGQDESWVELVTKEFGDSLIGSDSGVSFGIPVVANIAAKMMLINPKLTVKDIVEILTNIAVRNKGGELGKLSKSKGMVDPLLAYKEAEKRK</sequence>
<dbReference type="AlphaFoldDB" id="A0A2L2XF49"/>
<accession>A0A2L2XF49</accession>
<dbReference type="SUPFAM" id="SSF52743">
    <property type="entry name" value="Subtilisin-like"/>
    <property type="match status" value="1"/>
</dbReference>
<keyword evidence="3" id="KW-0720">Serine protease</keyword>
<keyword evidence="7" id="KW-1185">Reference proteome</keyword>
<dbReference type="GO" id="GO:0006508">
    <property type="term" value="P:proteolysis"/>
    <property type="evidence" value="ECO:0007669"/>
    <property type="project" value="UniProtKB-KW"/>
</dbReference>